<dbReference type="InterPro" id="IPR033690">
    <property type="entry name" value="Adenylat_kinase_CS"/>
</dbReference>
<dbReference type="NCBIfam" id="TIGR01351">
    <property type="entry name" value="adk"/>
    <property type="match status" value="1"/>
</dbReference>
<keyword evidence="5" id="KW-1133">Transmembrane helix</keyword>
<sequence>MAFVTPGFHLTPWSSSKPRLVRKLRSTNFLPRPNLRAQAWSHALRSAPPTPLVIKSPLLVSMSVAAPPKILISGAPASGKGTQCEFIVQKYDVVHISTGDMLRAAVRNSTPLGLKAKSYMDSGALVPDELVISMLKERITQHDCVKKGWLLDGFPRTAVQAKALDEADVLPSAVVVLEVADDALIERVVGRRTDPETGKIYHMSFSPPTDPEVEARLVQRSDDTEEKARVRLKTYYTHAQSINDHYGSDVSLSVSEESIASNTSGSGEGSSSESSKYMPVAEFVRRAEEAYERGVLLDQDVNWSGQATADTPESAGTSSYADLARRLDLVLGDVLALVSFAYIGRYSHGNKSLDFEVLKTAAPFISAWLISSPLLGAYTRAATANIPATLKYFVRAWAVAVPMGIGLRGVVTDHVPPVVFAVISLVATLLLMGSWRTLYVLIRGDETDSARRGGVVETFKMVTTLLRRW</sequence>
<feature type="transmembrane region" description="Helical" evidence="5">
    <location>
        <begin position="417"/>
        <end position="442"/>
    </location>
</feature>
<dbReference type="EMBL" id="NBIV01000290">
    <property type="protein sequence ID" value="PXF40484.1"/>
    <property type="molecule type" value="Genomic_DNA"/>
</dbReference>
<name>A0A2V3IEJ3_9FLOR</name>
<keyword evidence="3 4" id="KW-0418">Kinase</keyword>
<dbReference type="CDD" id="cd01428">
    <property type="entry name" value="ADK"/>
    <property type="match status" value="1"/>
</dbReference>
<dbReference type="PRINTS" id="PR00094">
    <property type="entry name" value="ADENYLTKNASE"/>
</dbReference>
<organism evidence="6 7">
    <name type="scientific">Gracilariopsis chorda</name>
    <dbReference type="NCBI Taxonomy" id="448386"/>
    <lineage>
        <taxon>Eukaryota</taxon>
        <taxon>Rhodophyta</taxon>
        <taxon>Florideophyceae</taxon>
        <taxon>Rhodymeniophycidae</taxon>
        <taxon>Gracilariales</taxon>
        <taxon>Gracilariaceae</taxon>
        <taxon>Gracilariopsis</taxon>
    </lineage>
</organism>
<keyword evidence="2" id="KW-0547">Nucleotide-binding</keyword>
<comment type="caution">
    <text evidence="6">The sequence shown here is derived from an EMBL/GenBank/DDBJ whole genome shotgun (WGS) entry which is preliminary data.</text>
</comment>
<dbReference type="InterPro" id="IPR027417">
    <property type="entry name" value="P-loop_NTPase"/>
</dbReference>
<dbReference type="InterPro" id="IPR021414">
    <property type="entry name" value="DUF3054"/>
</dbReference>
<feature type="transmembrane region" description="Helical" evidence="5">
    <location>
        <begin position="392"/>
        <end position="411"/>
    </location>
</feature>
<dbReference type="SUPFAM" id="SSF52540">
    <property type="entry name" value="P-loop containing nucleoside triphosphate hydrolases"/>
    <property type="match status" value="1"/>
</dbReference>
<evidence type="ECO:0000256" key="5">
    <source>
        <dbReference type="SAM" id="Phobius"/>
    </source>
</evidence>
<dbReference type="GO" id="GO:0004017">
    <property type="term" value="F:AMP kinase activity"/>
    <property type="evidence" value="ECO:0007669"/>
    <property type="project" value="InterPro"/>
</dbReference>
<dbReference type="Pfam" id="PF00406">
    <property type="entry name" value="ADK"/>
    <property type="match status" value="1"/>
</dbReference>
<dbReference type="HAMAP" id="MF_00235">
    <property type="entry name" value="Adenylate_kinase_Adk"/>
    <property type="match status" value="1"/>
</dbReference>
<dbReference type="GO" id="GO:0005524">
    <property type="term" value="F:ATP binding"/>
    <property type="evidence" value="ECO:0007669"/>
    <property type="project" value="InterPro"/>
</dbReference>
<evidence type="ECO:0000313" key="6">
    <source>
        <dbReference type="EMBL" id="PXF40484.1"/>
    </source>
</evidence>
<keyword evidence="1 4" id="KW-0808">Transferase</keyword>
<dbReference type="Pfam" id="PF11255">
    <property type="entry name" value="DUF3054"/>
    <property type="match status" value="1"/>
</dbReference>
<dbReference type="STRING" id="448386.A0A2V3IEJ3"/>
<dbReference type="InterPro" id="IPR006259">
    <property type="entry name" value="Adenyl_kin_sub"/>
</dbReference>
<dbReference type="InterPro" id="IPR000850">
    <property type="entry name" value="Adenylat/UMP-CMP_kin"/>
</dbReference>
<evidence type="ECO:0000256" key="2">
    <source>
        <dbReference type="ARBA" id="ARBA00022741"/>
    </source>
</evidence>
<dbReference type="PANTHER" id="PTHR23359">
    <property type="entry name" value="NUCLEOTIDE KINASE"/>
    <property type="match status" value="1"/>
</dbReference>
<dbReference type="PROSITE" id="PS00113">
    <property type="entry name" value="ADENYLATE_KINASE"/>
    <property type="match status" value="1"/>
</dbReference>
<keyword evidence="5" id="KW-0472">Membrane</keyword>
<gene>
    <name evidence="6" type="ORF">BWQ96_09807</name>
</gene>
<evidence type="ECO:0000256" key="1">
    <source>
        <dbReference type="ARBA" id="ARBA00022679"/>
    </source>
</evidence>
<proteinExistence type="inferred from homology"/>
<dbReference type="Proteomes" id="UP000247409">
    <property type="component" value="Unassembled WGS sequence"/>
</dbReference>
<evidence type="ECO:0000256" key="4">
    <source>
        <dbReference type="RuleBase" id="RU003330"/>
    </source>
</evidence>
<protein>
    <submittedName>
        <fullName evidence="6">Adenylate kinase, chloroplastic</fullName>
    </submittedName>
</protein>
<evidence type="ECO:0000256" key="3">
    <source>
        <dbReference type="ARBA" id="ARBA00022777"/>
    </source>
</evidence>
<feature type="transmembrane region" description="Helical" evidence="5">
    <location>
        <begin position="360"/>
        <end position="380"/>
    </location>
</feature>
<keyword evidence="7" id="KW-1185">Reference proteome</keyword>
<keyword evidence="5" id="KW-0812">Transmembrane</keyword>
<accession>A0A2V3IEJ3</accession>
<dbReference type="AlphaFoldDB" id="A0A2V3IEJ3"/>
<evidence type="ECO:0000313" key="7">
    <source>
        <dbReference type="Proteomes" id="UP000247409"/>
    </source>
</evidence>
<dbReference type="OrthoDB" id="439792at2759"/>
<dbReference type="Gene3D" id="3.40.50.300">
    <property type="entry name" value="P-loop containing nucleotide triphosphate hydrolases"/>
    <property type="match status" value="1"/>
</dbReference>
<reference evidence="6 7" key="1">
    <citation type="journal article" date="2018" name="Mol. Biol. Evol.">
        <title>Analysis of the draft genome of the red seaweed Gracilariopsis chorda provides insights into genome size evolution in Rhodophyta.</title>
        <authorList>
            <person name="Lee J."/>
            <person name="Yang E.C."/>
            <person name="Graf L."/>
            <person name="Yang J.H."/>
            <person name="Qiu H."/>
            <person name="Zel Zion U."/>
            <person name="Chan C.X."/>
            <person name="Stephens T.G."/>
            <person name="Weber A.P.M."/>
            <person name="Boo G.H."/>
            <person name="Boo S.M."/>
            <person name="Kim K.M."/>
            <person name="Shin Y."/>
            <person name="Jung M."/>
            <person name="Lee S.J."/>
            <person name="Yim H.S."/>
            <person name="Lee J.H."/>
            <person name="Bhattacharya D."/>
            <person name="Yoon H.S."/>
        </authorList>
    </citation>
    <scope>NUCLEOTIDE SEQUENCE [LARGE SCALE GENOMIC DNA]</scope>
    <source>
        <strain evidence="6 7">SKKU-2015</strain>
        <tissue evidence="6">Whole body</tissue>
    </source>
</reference>
<comment type="similarity">
    <text evidence="4">Belongs to the adenylate kinase family.</text>
</comment>